<comment type="similarity">
    <text evidence="1 9">Belongs to the pyruvate:ferredoxin/flavodoxin oxidoreductase family.</text>
</comment>
<keyword evidence="2 9" id="KW-0813">Transport</keyword>
<accession>A0A125W3Q7</accession>
<evidence type="ECO:0000313" key="15">
    <source>
        <dbReference type="Proteomes" id="UP000004846"/>
    </source>
</evidence>
<dbReference type="InterPro" id="IPR002880">
    <property type="entry name" value="Pyrv_Fd/Flavodoxin_OxRdtase_N"/>
</dbReference>
<dbReference type="Gene3D" id="3.30.70.20">
    <property type="match status" value="1"/>
</dbReference>
<dbReference type="InterPro" id="IPR011895">
    <property type="entry name" value="Pyrv_flavodox_OxRed"/>
</dbReference>
<feature type="binding site" evidence="11">
    <location>
        <position position="771"/>
    </location>
    <ligand>
        <name>[4Fe-4S] cluster</name>
        <dbReference type="ChEBI" id="CHEBI:49883"/>
        <label>1</label>
    </ligand>
</feature>
<evidence type="ECO:0000256" key="2">
    <source>
        <dbReference type="ARBA" id="ARBA00022448"/>
    </source>
</evidence>
<evidence type="ECO:0000256" key="6">
    <source>
        <dbReference type="ARBA" id="ARBA00023002"/>
    </source>
</evidence>
<comment type="cofactor">
    <cofactor evidence="11">
        <name>[4Fe-4S] cluster</name>
        <dbReference type="ChEBI" id="CHEBI:49883"/>
    </cofactor>
    <text evidence="11">Binds 3 [4Fe-4S] clusters per subunit.</text>
</comment>
<feature type="binding site" evidence="11">
    <location>
        <position position="855"/>
    </location>
    <ligand>
        <name>[4Fe-4S] cluster</name>
        <dbReference type="ChEBI" id="CHEBI:49883"/>
        <label>3</label>
    </ligand>
</feature>
<evidence type="ECO:0000256" key="11">
    <source>
        <dbReference type="PIRSR" id="PIRSR000159-50"/>
    </source>
</evidence>
<dbReference type="InterPro" id="IPR009014">
    <property type="entry name" value="Transketo_C/PFOR_II"/>
</dbReference>
<dbReference type="InterPro" id="IPR002869">
    <property type="entry name" value="Pyrv_flavodox_OxRed_cen"/>
</dbReference>
<evidence type="ECO:0000256" key="3">
    <source>
        <dbReference type="ARBA" id="ARBA00022485"/>
    </source>
</evidence>
<dbReference type="SUPFAM" id="SSF52922">
    <property type="entry name" value="TK C-terminal domain-like"/>
    <property type="match status" value="1"/>
</dbReference>
<dbReference type="Pfam" id="PF02775">
    <property type="entry name" value="TPP_enzyme_C"/>
    <property type="match status" value="1"/>
</dbReference>
<dbReference type="FunFam" id="3.40.50.970:FF:000012">
    <property type="entry name" value="Pyruvate:ferredoxin (Flavodoxin) oxidoreductase"/>
    <property type="match status" value="1"/>
</dbReference>
<dbReference type="Pfam" id="PF01855">
    <property type="entry name" value="POR_N"/>
    <property type="match status" value="1"/>
</dbReference>
<reference evidence="14 15" key="1">
    <citation type="submission" date="2010-07" db="EMBL/GenBank/DDBJ databases">
        <authorList>
            <person name="Sid Ahmed O."/>
        </authorList>
    </citation>
    <scope>NUCLEOTIDE SEQUENCE [LARGE SCALE GENOMIC DNA]</scope>
    <source>
        <strain evidence="14 15">TX4248</strain>
    </source>
</reference>
<dbReference type="Gene3D" id="3.40.50.970">
    <property type="match status" value="2"/>
</dbReference>
<feature type="domain" description="4Fe-4S ferredoxin-type" evidence="13">
    <location>
        <begin position="752"/>
        <end position="783"/>
    </location>
</feature>
<dbReference type="Pfam" id="PF10371">
    <property type="entry name" value="EKR"/>
    <property type="match status" value="1"/>
</dbReference>
<dbReference type="InterPro" id="IPR011766">
    <property type="entry name" value="TPP_enzyme_TPP-bd"/>
</dbReference>
<feature type="site" description="Important for catalytic activity" evidence="10">
    <location>
        <position position="77"/>
    </location>
</feature>
<feature type="binding site" evidence="11">
    <location>
        <position position="767"/>
    </location>
    <ligand>
        <name>[4Fe-4S] cluster</name>
        <dbReference type="ChEBI" id="CHEBI:49883"/>
        <label>2</label>
    </ligand>
</feature>
<dbReference type="GO" id="GO:0022900">
    <property type="term" value="P:electron transport chain"/>
    <property type="evidence" value="ECO:0007669"/>
    <property type="project" value="InterPro"/>
</dbReference>
<dbReference type="Gene3D" id="3.40.50.920">
    <property type="match status" value="1"/>
</dbReference>
<dbReference type="InterPro" id="IPR019752">
    <property type="entry name" value="Pyrv/ketoisovalerate_OxRed_cat"/>
</dbReference>
<evidence type="ECO:0000256" key="4">
    <source>
        <dbReference type="ARBA" id="ARBA00022723"/>
    </source>
</evidence>
<evidence type="ECO:0000313" key="14">
    <source>
        <dbReference type="EMBL" id="EFM82050.1"/>
    </source>
</evidence>
<evidence type="ECO:0000256" key="10">
    <source>
        <dbReference type="PIRSR" id="PIRSR000159-2"/>
    </source>
</evidence>
<dbReference type="InterPro" id="IPR017900">
    <property type="entry name" value="4Fe4S_Fe_S_CS"/>
</dbReference>
<dbReference type="InterPro" id="IPR017896">
    <property type="entry name" value="4Fe4S_Fe-S-bd"/>
</dbReference>
<dbReference type="GO" id="GO:0019164">
    <property type="term" value="F:pyruvate synthase activity"/>
    <property type="evidence" value="ECO:0007669"/>
    <property type="project" value="UniProtKB-EC"/>
</dbReference>
<keyword evidence="5 9" id="KW-0249">Electron transport</keyword>
<dbReference type="SUPFAM" id="SSF54862">
    <property type="entry name" value="4Fe-4S ferredoxins"/>
    <property type="match status" value="1"/>
</dbReference>
<keyword evidence="7 11" id="KW-0408">Iron</keyword>
<dbReference type="RefSeq" id="WP_002402463.1">
    <property type="nucleotide sequence ID" value="NZ_GL454475.1"/>
</dbReference>
<dbReference type="Gene3D" id="3.40.920.10">
    <property type="entry name" value="Pyruvate-ferredoxin oxidoreductase, PFOR, domain III"/>
    <property type="match status" value="1"/>
</dbReference>
<evidence type="ECO:0000256" key="5">
    <source>
        <dbReference type="ARBA" id="ARBA00022982"/>
    </source>
</evidence>
<feature type="site" description="Important for catalytic activity" evidence="10">
    <location>
        <position position="44"/>
    </location>
</feature>
<feature type="binding site" evidence="11">
    <location>
        <position position="761"/>
    </location>
    <ligand>
        <name>[4Fe-4S] cluster</name>
        <dbReference type="ChEBI" id="CHEBI:49883"/>
        <label>2</label>
    </ligand>
</feature>
<feature type="binding site" evidence="11">
    <location>
        <position position="1087"/>
    </location>
    <ligand>
        <name>[4Fe-4S] cluster</name>
        <dbReference type="ChEBI" id="CHEBI:49883"/>
        <label>3</label>
    </ligand>
</feature>
<keyword evidence="6 9" id="KW-0560">Oxidoreductase</keyword>
<dbReference type="Pfam" id="PF01558">
    <property type="entry name" value="POR"/>
    <property type="match status" value="1"/>
</dbReference>
<keyword evidence="14" id="KW-0670">Pyruvate</keyword>
<dbReference type="PANTHER" id="PTHR32154">
    <property type="entry name" value="PYRUVATE-FLAVODOXIN OXIDOREDUCTASE-RELATED"/>
    <property type="match status" value="1"/>
</dbReference>
<dbReference type="PANTHER" id="PTHR32154:SF0">
    <property type="entry name" value="PYRUVATE-FLAVODOXIN OXIDOREDUCTASE-RELATED"/>
    <property type="match status" value="1"/>
</dbReference>
<dbReference type="EMBL" id="AEBR01000080">
    <property type="protein sequence ID" value="EFM82050.1"/>
    <property type="molecule type" value="Genomic_DNA"/>
</dbReference>
<evidence type="ECO:0000256" key="9">
    <source>
        <dbReference type="PIRNR" id="PIRNR000159"/>
    </source>
</evidence>
<dbReference type="InterPro" id="IPR029061">
    <property type="entry name" value="THDP-binding"/>
</dbReference>
<dbReference type="HOGENOM" id="CLU_002569_0_0_9"/>
<name>A0A125W3Q7_ENTFL</name>
<feature type="site" description="Important for catalytic activity" evidence="10">
    <location>
        <position position="127"/>
    </location>
</feature>
<keyword evidence="3 11" id="KW-0004">4Fe-4S</keyword>
<dbReference type="GO" id="GO:0051539">
    <property type="term" value="F:4 iron, 4 sulfur cluster binding"/>
    <property type="evidence" value="ECO:0007669"/>
    <property type="project" value="UniProtKB-KW"/>
</dbReference>
<keyword evidence="4 11" id="KW-0479">Metal-binding</keyword>
<dbReference type="SUPFAM" id="SSF52518">
    <property type="entry name" value="Thiamin diphosphate-binding fold (THDP-binding)"/>
    <property type="match status" value="2"/>
</dbReference>
<dbReference type="SMART" id="SM00890">
    <property type="entry name" value="EKR"/>
    <property type="match status" value="1"/>
</dbReference>
<evidence type="ECO:0000256" key="12">
    <source>
        <dbReference type="SAM" id="MobiDB-lite"/>
    </source>
</evidence>
<dbReference type="Gene3D" id="4.10.780.10">
    <property type="entry name" value="Pyruvate-flavodoxin oxidoreductase, EKR domain"/>
    <property type="match status" value="1"/>
</dbReference>
<dbReference type="GO" id="GO:0030976">
    <property type="term" value="F:thiamine pyrophosphate binding"/>
    <property type="evidence" value="ECO:0007669"/>
    <property type="project" value="InterPro"/>
</dbReference>
<comment type="caution">
    <text evidence="14">The sequence shown here is derived from an EMBL/GenBank/DDBJ whole genome shotgun (WGS) entry which is preliminary data.</text>
</comment>
<dbReference type="CDD" id="cd07034">
    <property type="entry name" value="TPP_PYR_PFOR_IOR-alpha_like"/>
    <property type="match status" value="1"/>
</dbReference>
<feature type="domain" description="4Fe-4S ferredoxin-type" evidence="13">
    <location>
        <begin position="698"/>
        <end position="727"/>
    </location>
</feature>
<dbReference type="AlphaFoldDB" id="A0A125W3Q7"/>
<dbReference type="PIRSF" id="PIRSF000159">
    <property type="entry name" value="NifJ"/>
    <property type="match status" value="1"/>
</dbReference>
<proteinExistence type="inferred from homology"/>
<dbReference type="Pfam" id="PF13484">
    <property type="entry name" value="Fer4_16"/>
    <property type="match status" value="1"/>
</dbReference>
<dbReference type="GO" id="GO:0006979">
    <property type="term" value="P:response to oxidative stress"/>
    <property type="evidence" value="ECO:0007669"/>
    <property type="project" value="TreeGrafter"/>
</dbReference>
<dbReference type="InterPro" id="IPR037112">
    <property type="entry name" value="Pyrv-flavodox_OxR_EKR_sf"/>
</dbReference>
<dbReference type="CDD" id="cd03377">
    <property type="entry name" value="TPP_PFOR_PNO"/>
    <property type="match status" value="1"/>
</dbReference>
<evidence type="ECO:0000256" key="8">
    <source>
        <dbReference type="ARBA" id="ARBA00023014"/>
    </source>
</evidence>
<dbReference type="FunFam" id="3.30.70.20:FF:000022">
    <property type="entry name" value="Pyruvate:ferredoxin (Flavodoxin) oxidoreductase"/>
    <property type="match status" value="1"/>
</dbReference>
<dbReference type="SUPFAM" id="SSF53323">
    <property type="entry name" value="Pyruvate-ferredoxin oxidoreductase, PFOR, domain III"/>
    <property type="match status" value="1"/>
</dbReference>
<feature type="binding site" evidence="11">
    <location>
        <position position="717"/>
    </location>
    <ligand>
        <name>[4Fe-4S] cluster</name>
        <dbReference type="ChEBI" id="CHEBI:49883"/>
        <label>2</label>
    </ligand>
</feature>
<feature type="binding site" evidence="11">
    <location>
        <position position="830"/>
    </location>
    <ligand>
        <name>[4Fe-4S] cluster</name>
        <dbReference type="ChEBI" id="CHEBI:49883"/>
        <label>3</label>
    </ligand>
</feature>
<protein>
    <submittedName>
        <fullName evidence="14">Pyruvate synthase</fullName>
        <ecNumber evidence="14">1.2.7.1</ecNumber>
    </submittedName>
</protein>
<dbReference type="EC" id="1.2.7.1" evidence="14"/>
<dbReference type="FunFam" id="3.40.50.920:FF:000007">
    <property type="entry name" value="Pyruvate:ferredoxin (Flavodoxin) oxidoreductase"/>
    <property type="match status" value="1"/>
</dbReference>
<dbReference type="InterPro" id="IPR033412">
    <property type="entry name" value="PFOR_II"/>
</dbReference>
<dbReference type="InterPro" id="IPR050722">
    <property type="entry name" value="Pyruvate:ferred/Flavod_OxRd"/>
</dbReference>
<sequence>MQLFYFLDIKDEKNMRKMKTMDGNAAAAYISYAFTELAAIYPITPSSTMAELVDQWSAEGKKNIFGQPVKVVEMQSEAGAAGVVHGSLKTGALTTTYTASQGLLLMIPNMYKIAGELLPSVFHVASRALTTNALNIFGDQGDVMAARQTGFAMLSESSVQEVMDLAPVAHLASIEASVPFMNFFDGFRTSHEIQKVAVLDYEELAPLVNQEKLAEFRRRSMNPNHPSVSGMNQNPDIHFQQRETINPYYEKLPGIVQKYMTEINRLRGTNYDLVTYYGAEDAEEVIVTMGSVAQTIEQTVDYLQEQGRKVGFLNVHLYRPFPVETFLEKIPQSVKAIAVLDRTKEPGAGGEPLLLDVQSAMYEADIRPTIIGGRYGLGSKDVLPNQIVAVFDELMKERSAMKKRFTIGIDDDLTYTSLEVGKPLDLTNPKTYQAKFWGFGSDGTVGANKSAIKIIGDHTDKYAQGFFYYDSKKSGGLTVSHLRFGETPIRSTYLIEHSDFVACHTAAYLHTYDLVKGLKKGGTFLLNTIWNDEQLARFLPNQLKRYLAENEIQFYTINAVKLASEVGLGGRINTAMETAFFKLAQIMPFEQVLPILKEEALKSYGHKSMKVVEKNIQAIDKTVELLHQVPVPAEWRTLEVQPRKRSENVSDFVHEIVEPINRQEGNALSVATLAKNGMTDGRMPLGTAAVEKREVALEVPEWISDRCTMCNECAFVCPHAAIRPFLADEEEMTEAPEGFIVRDLRGADGLKYRIQVSVKDCTGCGLCVEACPAKGKALVMKPYDEEKEQAMNWAFAMTLRQKKNPAKPNTVLGSQFNKPLLEFSGACSGCGETPYVKLLTQMFGDRMLIANATGCSSIWGAAAGVTPYTTNEQGQGPAWSNSLLEDNAEFGYGMLLATQARRERLASKMTKAFSVASDSLRLLMEDWIAHLSESEGTQQRAAKLRAALLEEKTNQPLLEAIYDDQDLFVKPSQWMIGGDGWAYDIGYGGIDHVLASGADVNMLVLDNEVYSNTGGQTSKATPASAIAKFAASGKYASKKDLGMMAMTYENVYVAQIASGANQMQTIKAFEEAEKFPGPSIIIAYTPCITHGLAGGMSQTLKEAKDAVHSGYWSLYRYNPLLREKGKEPMTLDFKKPDFSLMKEFMRQQVRFASLESSQPDTAELLFNKTINDAKRRFYNYARLAGQEEKIRAKLEKQSEPEINTPENEKPRVKKERVVDPEAEARRAARRAERAAKRKQREQD</sequence>
<organism evidence="14 15">
    <name type="scientific">Enterococcus faecalis TX4248</name>
    <dbReference type="NCBI Taxonomy" id="749495"/>
    <lineage>
        <taxon>Bacteria</taxon>
        <taxon>Bacillati</taxon>
        <taxon>Bacillota</taxon>
        <taxon>Bacilli</taxon>
        <taxon>Lactobacillales</taxon>
        <taxon>Enterococcaceae</taxon>
        <taxon>Enterococcus</taxon>
    </lineage>
</organism>
<feature type="binding site" evidence="11">
    <location>
        <position position="710"/>
    </location>
    <ligand>
        <name>[4Fe-4S] cluster</name>
        <dbReference type="ChEBI" id="CHEBI:49883"/>
        <label>1</label>
    </ligand>
</feature>
<keyword evidence="8 11" id="KW-0411">Iron-sulfur</keyword>
<dbReference type="Proteomes" id="UP000004846">
    <property type="component" value="Unassembled WGS sequence"/>
</dbReference>
<dbReference type="FunFam" id="3.40.920.10:FF:000001">
    <property type="entry name" value="Pyruvate:ferredoxin (Flavodoxin) oxidoreductase"/>
    <property type="match status" value="1"/>
</dbReference>
<dbReference type="Pfam" id="PF17147">
    <property type="entry name" value="PFOR_II"/>
    <property type="match status" value="1"/>
</dbReference>
<evidence type="ECO:0000256" key="1">
    <source>
        <dbReference type="ARBA" id="ARBA00009032"/>
    </source>
</evidence>
<evidence type="ECO:0000256" key="7">
    <source>
        <dbReference type="ARBA" id="ARBA00023004"/>
    </source>
</evidence>
<dbReference type="FunFam" id="3.40.50.970:FF:000041">
    <property type="entry name" value="Pyruvate:ferredoxin (Flavodoxin) oxidoreductase"/>
    <property type="match status" value="1"/>
</dbReference>
<dbReference type="PROSITE" id="PS00198">
    <property type="entry name" value="4FE4S_FER_1"/>
    <property type="match status" value="1"/>
</dbReference>
<feature type="compositionally biased region" description="Basic and acidic residues" evidence="12">
    <location>
        <begin position="1206"/>
        <end position="1243"/>
    </location>
</feature>
<gene>
    <name evidence="14" type="primary">nifJ</name>
    <name evidence="14" type="ORF">HMPREF9498_02327</name>
</gene>
<dbReference type="GO" id="GO:0005506">
    <property type="term" value="F:iron ion binding"/>
    <property type="evidence" value="ECO:0007669"/>
    <property type="project" value="InterPro"/>
</dbReference>
<feature type="binding site" evidence="11">
    <location>
        <position position="713"/>
    </location>
    <ligand>
        <name>[4Fe-4S] cluster</name>
        <dbReference type="ChEBI" id="CHEBI:49883"/>
        <label>1</label>
    </ligand>
</feature>
<feature type="region of interest" description="Disordered" evidence="12">
    <location>
        <begin position="1194"/>
        <end position="1243"/>
    </location>
</feature>
<dbReference type="PROSITE" id="PS51379">
    <property type="entry name" value="4FE4S_FER_2"/>
    <property type="match status" value="2"/>
</dbReference>
<feature type="site" description="Important for catalytic activity" evidence="10">
    <location>
        <position position="1012"/>
    </location>
</feature>
<evidence type="ECO:0000259" key="13">
    <source>
        <dbReference type="PROSITE" id="PS51379"/>
    </source>
</evidence>
<dbReference type="InterPro" id="IPR019456">
    <property type="entry name" value="Pyrv-flavodox_OxRtase_EKR"/>
</dbReference>
<feature type="binding site" evidence="11">
    <location>
        <position position="764"/>
    </location>
    <ligand>
        <name>[4Fe-4S] cluster</name>
        <dbReference type="ChEBI" id="CHEBI:49883"/>
        <label>2</label>
    </ligand>
</feature>
<feature type="binding site" evidence="11">
    <location>
        <position position="827"/>
    </location>
    <ligand>
        <name>[4Fe-4S] cluster</name>
        <dbReference type="ChEBI" id="CHEBI:49883"/>
        <label>3</label>
    </ligand>
</feature>
<feature type="binding site" evidence="11">
    <location>
        <position position="707"/>
    </location>
    <ligand>
        <name>[4Fe-4S] cluster</name>
        <dbReference type="ChEBI" id="CHEBI:49883"/>
        <label>1</label>
    </ligand>
</feature>
<dbReference type="NCBIfam" id="TIGR02176">
    <property type="entry name" value="pyruv_ox_red"/>
    <property type="match status" value="1"/>
</dbReference>